<keyword evidence="3" id="KW-1185">Reference proteome</keyword>
<gene>
    <name evidence="2" type="ORF">JYK14_08430</name>
</gene>
<dbReference type="RefSeq" id="WP_252952803.1">
    <property type="nucleotide sequence ID" value="NZ_JAFIRR010000050.1"/>
</dbReference>
<protein>
    <recommendedName>
        <fullName evidence="4">Lipoprotein</fullName>
    </recommendedName>
</protein>
<dbReference type="Proteomes" id="UP001523392">
    <property type="component" value="Unassembled WGS sequence"/>
</dbReference>
<evidence type="ECO:0008006" key="4">
    <source>
        <dbReference type="Google" id="ProtNLM"/>
    </source>
</evidence>
<name>A0ABT1D2P5_9PROT</name>
<accession>A0ABT1D2P5</accession>
<evidence type="ECO:0000313" key="2">
    <source>
        <dbReference type="EMBL" id="MCO6416193.1"/>
    </source>
</evidence>
<reference evidence="2 3" key="1">
    <citation type="submission" date="2021-12" db="EMBL/GenBank/DDBJ databases">
        <title>Siccirubricoccus leaddurans sp. nov., a high concentration Zn2+ tolerance bacterium.</title>
        <authorList>
            <person name="Cao Y."/>
        </authorList>
    </citation>
    <scope>NUCLEOTIDE SEQUENCE [LARGE SCALE GENOMIC DNA]</scope>
    <source>
        <strain evidence="2 3">KC 17139</strain>
    </source>
</reference>
<sequence length="154" mass="16120">MAALLLPPLLGACAGAPDLRDRPPAAVVETEGNAARLASCLADAYADDPFRLDVVPEGQGTRITALGMPGRLVPLRRRPRFEIEVSQAGPETARVVLRTVPTLLGPEAEAARLRRRVTACAGATSGPTFRSIAGTPRTGLRALPGAPDRPHCVT</sequence>
<comment type="caution">
    <text evidence="2">The sequence shown here is derived from an EMBL/GenBank/DDBJ whole genome shotgun (WGS) entry which is preliminary data.</text>
</comment>
<evidence type="ECO:0000313" key="3">
    <source>
        <dbReference type="Proteomes" id="UP001523392"/>
    </source>
</evidence>
<dbReference type="EMBL" id="JAFIRR010000050">
    <property type="protein sequence ID" value="MCO6416193.1"/>
    <property type="molecule type" value="Genomic_DNA"/>
</dbReference>
<evidence type="ECO:0000256" key="1">
    <source>
        <dbReference type="SAM" id="MobiDB-lite"/>
    </source>
</evidence>
<organism evidence="2 3">
    <name type="scientific">Siccirubricoccus soli</name>
    <dbReference type="NCBI Taxonomy" id="2899147"/>
    <lineage>
        <taxon>Bacteria</taxon>
        <taxon>Pseudomonadati</taxon>
        <taxon>Pseudomonadota</taxon>
        <taxon>Alphaproteobacteria</taxon>
        <taxon>Acetobacterales</taxon>
        <taxon>Roseomonadaceae</taxon>
        <taxon>Siccirubricoccus</taxon>
    </lineage>
</organism>
<feature type="region of interest" description="Disordered" evidence="1">
    <location>
        <begin position="128"/>
        <end position="154"/>
    </location>
</feature>
<proteinExistence type="predicted"/>